<dbReference type="RefSeq" id="WP_147850873.1">
    <property type="nucleotide sequence ID" value="NZ_VDUZ01000046.1"/>
</dbReference>
<feature type="compositionally biased region" description="Pro residues" evidence="1">
    <location>
        <begin position="122"/>
        <end position="131"/>
    </location>
</feature>
<protein>
    <submittedName>
        <fullName evidence="2">DUF1800 domain-containing protein</fullName>
    </submittedName>
</protein>
<gene>
    <name evidence="2" type="ORF">FHP25_30995</name>
</gene>
<dbReference type="EMBL" id="VDUZ01000046">
    <property type="protein sequence ID" value="TXL71251.1"/>
    <property type="molecule type" value="Genomic_DNA"/>
</dbReference>
<feature type="region of interest" description="Disordered" evidence="1">
    <location>
        <begin position="85"/>
        <end position="136"/>
    </location>
</feature>
<reference evidence="2 3" key="1">
    <citation type="submission" date="2019-06" db="EMBL/GenBank/DDBJ databases">
        <title>New taxonomy in bacterial strain CC-CFT640, isolated from vineyard.</title>
        <authorList>
            <person name="Lin S.-Y."/>
            <person name="Tsai C.-F."/>
            <person name="Young C.-C."/>
        </authorList>
    </citation>
    <scope>NUCLEOTIDE SEQUENCE [LARGE SCALE GENOMIC DNA]</scope>
    <source>
        <strain evidence="2 3">CC-CFT640</strain>
    </source>
</reference>
<evidence type="ECO:0000313" key="2">
    <source>
        <dbReference type="EMBL" id="TXL71251.1"/>
    </source>
</evidence>
<comment type="caution">
    <text evidence="2">The sequence shown here is derived from an EMBL/GenBank/DDBJ whole genome shotgun (WGS) entry which is preliminary data.</text>
</comment>
<organism evidence="2 3">
    <name type="scientific">Vineibacter terrae</name>
    <dbReference type="NCBI Taxonomy" id="2586908"/>
    <lineage>
        <taxon>Bacteria</taxon>
        <taxon>Pseudomonadati</taxon>
        <taxon>Pseudomonadota</taxon>
        <taxon>Alphaproteobacteria</taxon>
        <taxon>Hyphomicrobiales</taxon>
        <taxon>Vineibacter</taxon>
    </lineage>
</organism>
<feature type="compositionally biased region" description="Basic and acidic residues" evidence="1">
    <location>
        <begin position="106"/>
        <end position="120"/>
    </location>
</feature>
<dbReference type="PROSITE" id="PS51318">
    <property type="entry name" value="TAT"/>
    <property type="match status" value="1"/>
</dbReference>
<dbReference type="InterPro" id="IPR014917">
    <property type="entry name" value="DUF1800"/>
</dbReference>
<dbReference type="Pfam" id="PF08811">
    <property type="entry name" value="DUF1800"/>
    <property type="match status" value="1"/>
</dbReference>
<accession>A0A5C8PBS6</accession>
<dbReference type="OrthoDB" id="9772295at2"/>
<proteinExistence type="predicted"/>
<name>A0A5C8PBS6_9HYPH</name>
<sequence>MGLDRGCDRMLERRALLGGAARTLALAGVGVLAPSVLRPAAAAAMGADEARHLLSRTGFGPTPSDIAALQGVDYTAAVERVLGKWRPEPLTPPPGWINLTPPQQREQAERFREQRDEKRRVPPGPDKPPPLANANPIQERARELRNWWIEEMLVTDQPFVERMTLFWHNHFTSSLQKVRFAPAIYRQNLLLRRHALGNFATLLHAVAKDPAMLLYLDGAQSKAGQPNENFARELLELFTLGEGHYTEADIKAAARAFTGWGIDRNTGGFRAYPALHDKGEKTFFGRSGAFGGDDILSMILDKPGVSEWIVGKLWRELVSLTPDPAEVKRLAAIFREARYEMKPLLRAMLLSPAFRDPANRGALIKSPVELVVGTIRLLGLPVPEKTRLVRALQAIGQVPFDPPNVKGWPGGEAWITTNTLLMRQQILRRFVEATTVAPMGGTMPMAPPRPGRRADRREAMGDEVMMAPERTPVEGRSLRSAGNAARLGPALAGLDAATLQQALLPVPPQMPLAAGLPAGEVVATLMLDPGYQLK</sequence>
<dbReference type="InterPro" id="IPR006311">
    <property type="entry name" value="TAT_signal"/>
</dbReference>
<evidence type="ECO:0000313" key="3">
    <source>
        <dbReference type="Proteomes" id="UP000321638"/>
    </source>
</evidence>
<dbReference type="Proteomes" id="UP000321638">
    <property type="component" value="Unassembled WGS sequence"/>
</dbReference>
<dbReference type="AlphaFoldDB" id="A0A5C8PBS6"/>
<evidence type="ECO:0000256" key="1">
    <source>
        <dbReference type="SAM" id="MobiDB-lite"/>
    </source>
</evidence>
<keyword evidence="3" id="KW-1185">Reference proteome</keyword>